<keyword evidence="1" id="KW-0812">Transmembrane</keyword>
<feature type="transmembrane region" description="Helical" evidence="1">
    <location>
        <begin position="436"/>
        <end position="457"/>
    </location>
</feature>
<feature type="transmembrane region" description="Helical" evidence="1">
    <location>
        <begin position="920"/>
        <end position="939"/>
    </location>
</feature>
<accession>A0A1E8FIU3</accession>
<dbReference type="Gene3D" id="3.30.70.1440">
    <property type="entry name" value="Multidrug efflux transporter AcrB pore domain"/>
    <property type="match status" value="1"/>
</dbReference>
<dbReference type="SUPFAM" id="SSF82866">
    <property type="entry name" value="Multidrug efflux transporter AcrB transmembrane domain"/>
    <property type="match status" value="2"/>
</dbReference>
<dbReference type="Gene3D" id="3.30.70.1320">
    <property type="entry name" value="Multidrug efflux transporter AcrB pore domain like"/>
    <property type="match status" value="1"/>
</dbReference>
<organism evidence="2 3">
    <name type="scientific">Alteromonas lipolytica</name>
    <dbReference type="NCBI Taxonomy" id="1856405"/>
    <lineage>
        <taxon>Bacteria</taxon>
        <taxon>Pseudomonadati</taxon>
        <taxon>Pseudomonadota</taxon>
        <taxon>Gammaproteobacteria</taxon>
        <taxon>Alteromonadales</taxon>
        <taxon>Alteromonadaceae</taxon>
        <taxon>Alteromonas/Salinimonas group</taxon>
        <taxon>Alteromonas</taxon>
    </lineage>
</organism>
<dbReference type="Gene3D" id="1.20.1640.10">
    <property type="entry name" value="Multidrug efflux transporter AcrB transmembrane domain"/>
    <property type="match status" value="2"/>
</dbReference>
<feature type="transmembrane region" description="Helical" evidence="1">
    <location>
        <begin position="531"/>
        <end position="551"/>
    </location>
</feature>
<feature type="transmembrane region" description="Helical" evidence="1">
    <location>
        <begin position="12"/>
        <end position="34"/>
    </location>
</feature>
<reference evidence="2 3" key="1">
    <citation type="submission" date="2016-09" db="EMBL/GenBank/DDBJ databases">
        <title>Alteromonas lipolytica, a new species isolated from sea water.</title>
        <authorList>
            <person name="Wu Y.-H."/>
            <person name="Cheng H."/>
            <person name="Xu X.-W."/>
        </authorList>
    </citation>
    <scope>NUCLEOTIDE SEQUENCE [LARGE SCALE GENOMIC DNA]</scope>
    <source>
        <strain evidence="2 3">JW12</strain>
    </source>
</reference>
<name>A0A1E8FIU3_9ALTE</name>
<dbReference type="GO" id="GO:0042910">
    <property type="term" value="F:xenobiotic transmembrane transporter activity"/>
    <property type="evidence" value="ECO:0007669"/>
    <property type="project" value="TreeGrafter"/>
</dbReference>
<feature type="transmembrane region" description="Helical" evidence="1">
    <location>
        <begin position="970"/>
        <end position="993"/>
    </location>
</feature>
<feature type="transmembrane region" description="Helical" evidence="1">
    <location>
        <begin position="588"/>
        <end position="609"/>
    </location>
</feature>
<dbReference type="SUPFAM" id="SSF82714">
    <property type="entry name" value="Multidrug efflux transporter AcrB TolC docking domain, DN and DC subdomains"/>
    <property type="match status" value="2"/>
</dbReference>
<feature type="transmembrane region" description="Helical" evidence="1">
    <location>
        <begin position="469"/>
        <end position="491"/>
    </location>
</feature>
<dbReference type="AlphaFoldDB" id="A0A1E8FIU3"/>
<gene>
    <name evidence="2" type="ORF">BFC17_11285</name>
</gene>
<evidence type="ECO:0000256" key="1">
    <source>
        <dbReference type="SAM" id="Phobius"/>
    </source>
</evidence>
<feature type="transmembrane region" description="Helical" evidence="1">
    <location>
        <begin position="362"/>
        <end position="380"/>
    </location>
</feature>
<keyword evidence="1" id="KW-1133">Transmembrane helix</keyword>
<keyword evidence="3" id="KW-1185">Reference proteome</keyword>
<feature type="transmembrane region" description="Helical" evidence="1">
    <location>
        <begin position="386"/>
        <end position="409"/>
    </location>
</feature>
<evidence type="ECO:0000313" key="2">
    <source>
        <dbReference type="EMBL" id="OFI35852.1"/>
    </source>
</evidence>
<dbReference type="PANTHER" id="PTHR32063:SF0">
    <property type="entry name" value="SWARMING MOTILITY PROTEIN SWRC"/>
    <property type="match status" value="1"/>
</dbReference>
<feature type="transmembrane region" description="Helical" evidence="1">
    <location>
        <begin position="338"/>
        <end position="355"/>
    </location>
</feature>
<feature type="transmembrane region" description="Helical" evidence="1">
    <location>
        <begin position="946"/>
        <end position="964"/>
    </location>
</feature>
<feature type="transmembrane region" description="Helical" evidence="1">
    <location>
        <begin position="557"/>
        <end position="576"/>
    </location>
</feature>
<comment type="caution">
    <text evidence="2">The sequence shown here is derived from an EMBL/GenBank/DDBJ whole genome shotgun (WGS) entry which is preliminary data.</text>
</comment>
<proteinExistence type="predicted"/>
<dbReference type="RefSeq" id="WP_070175092.1">
    <property type="nucleotide sequence ID" value="NZ_BMJR01000008.1"/>
</dbReference>
<dbReference type="GO" id="GO:0005886">
    <property type="term" value="C:plasma membrane"/>
    <property type="evidence" value="ECO:0007669"/>
    <property type="project" value="TreeGrafter"/>
</dbReference>
<keyword evidence="1" id="KW-0472">Membrane</keyword>
<dbReference type="InterPro" id="IPR001036">
    <property type="entry name" value="Acrflvin-R"/>
</dbReference>
<dbReference type="PRINTS" id="PR00702">
    <property type="entry name" value="ACRIFLAVINRP"/>
</dbReference>
<dbReference type="STRING" id="1856405.BFC17_11285"/>
<dbReference type="PANTHER" id="PTHR32063">
    <property type="match status" value="1"/>
</dbReference>
<dbReference type="OrthoDB" id="5287122at2"/>
<feature type="transmembrane region" description="Helical" evidence="1">
    <location>
        <begin position="1051"/>
        <end position="1075"/>
    </location>
</feature>
<protein>
    <submittedName>
        <fullName evidence="2">Acriflavin resistance protein</fullName>
    </submittedName>
</protein>
<feature type="transmembrane region" description="Helical" evidence="1">
    <location>
        <begin position="1021"/>
        <end position="1039"/>
    </location>
</feature>
<dbReference type="Gene3D" id="3.30.70.1430">
    <property type="entry name" value="Multidrug efflux transporter AcrB pore domain"/>
    <property type="match status" value="2"/>
</dbReference>
<dbReference type="InterPro" id="IPR027463">
    <property type="entry name" value="AcrB_DN_DC_subdom"/>
</dbReference>
<dbReference type="SUPFAM" id="SSF82693">
    <property type="entry name" value="Multidrug efflux transporter AcrB pore domain, PN1, PN2, PC1 and PC2 subdomains"/>
    <property type="match status" value="2"/>
</dbReference>
<dbReference type="Pfam" id="PF00873">
    <property type="entry name" value="ACR_tran"/>
    <property type="match status" value="2"/>
</dbReference>
<dbReference type="Gene3D" id="3.30.2090.10">
    <property type="entry name" value="Multidrug efflux transporter AcrB TolC docking domain, DN and DC subdomains"/>
    <property type="match status" value="2"/>
</dbReference>
<sequence>MQLVDIAVKRPVAIAMFTLAVLLFGMVSLGRLSVNLLPELAYPTLTIRTDYTGAAPAEVEQLVSKPIEETIGTVKGVRTVKSISRPGQSDVVLEFAWGTAMDFASLEVREKLDILQLPLDVDKPRLLRFNPSLDPILRYGLSFNTAEASTEAMKSLRIYADEQIKRQLESIEGVASVKIGGALENEIQVLVDQRRVSQLNISINTIITRLKEENLNTAGGRIDNGNQAFLVRTLNQFTDLNEIGDLYIANRNGKSIRLRDVAVVENTYKERDAISRFNGKEGAEIAIYKEGDANSVDVARQVAVALERIVKQLPADYALDKVYDQSEFIKQAIEDVKSSAIIGGILAMIILYLFLKDFWPTLIISVSIPLSVIATFNLMYANDISLNIMSLGGIALAVGLLVDNSIVVLENIDKHKQRSKGLIAPAKAATEGTKEVSSAILASTLTTLAVFVPLIFVEGIAGQLFSDQAMTVSFALIASLIVALTVIPALAAKAHKQDSFTEQPALETAPAQAPQGWRKGVFYLTWPLRMLVKLVFGLIPMLITTLLITLWRGLSTALSFAFKPLTGLFGLAFNALEKLYNVSLRAALKARWLILGCAIAVTAFAFLLIPRLGMELIPRMSQGEFFVEVTLPAGSRVEQTDALLTRLAAFTETLPNVNRTYSLAGTGSLISAAPSQGGDYWGKLNIVLNKGASDADETQVKESLREFLAKQAGVQSKFGYPELFTFAAPIQIELQGYDLTLLQRNADRLKQALESHSRFADVTSSLRVGNPELKINFNHAALARLNLDASAAAKLVAAQIGGEVATQYSMRDRKVDVLVRTANTQRDQISDISQIIINPGADQPVPLHAVADVFVSNGPSEITRVGQQRVALLEANLRYGDLAQGVAEAEQIIASIALPPQLRATIAGQSEDMQQSFDSLMLALALAIFMVYLVMASQFESLGHPLLILFAIPMAVAGAIYGLLLTNTNVSVVVFIGLIMLCGIVVNNAIVLIDRINQLREQGQDKHSAIIDAANSRLRPIIMTTLTTILGLLPMAIGFGEGAEVRTPMAITVIFGLLFSTLLTLILLPVIYSLFDRKQFTVTTPQTAGEKVYG</sequence>
<dbReference type="Proteomes" id="UP000176037">
    <property type="component" value="Unassembled WGS sequence"/>
</dbReference>
<dbReference type="EMBL" id="MJIC01000006">
    <property type="protein sequence ID" value="OFI35852.1"/>
    <property type="molecule type" value="Genomic_DNA"/>
</dbReference>
<evidence type="ECO:0000313" key="3">
    <source>
        <dbReference type="Proteomes" id="UP000176037"/>
    </source>
</evidence>